<keyword evidence="2" id="KW-1185">Reference proteome</keyword>
<name>A0A5J9VXN5_9POAL</name>
<protein>
    <submittedName>
        <fullName evidence="1">Uncharacterized protein</fullName>
    </submittedName>
</protein>
<dbReference type="Gramene" id="TVU40396">
    <property type="protein sequence ID" value="TVU40396"/>
    <property type="gene ID" value="EJB05_13860"/>
</dbReference>
<feature type="non-terminal residue" evidence="1">
    <location>
        <position position="1"/>
    </location>
</feature>
<dbReference type="AlphaFoldDB" id="A0A5J9VXN5"/>
<evidence type="ECO:0000313" key="1">
    <source>
        <dbReference type="EMBL" id="TVU40396.1"/>
    </source>
</evidence>
<sequence length="157" mass="17516">MVFPRALRRRRRLRRRALTLSRKWRCGNNLGDMACGHVCLFCAKEPCPACLDASCCGEGQGNGALNTVIISKDLWNRSRAIIPCKLRAHFNDLVGVKAVMVSMEGIPFSMEVEKSDLRTVEDVNGHRVAPDYNSGRCISGPCCAGWVYVHTKDDKDF</sequence>
<evidence type="ECO:0000313" key="2">
    <source>
        <dbReference type="Proteomes" id="UP000324897"/>
    </source>
</evidence>
<dbReference type="Proteomes" id="UP000324897">
    <property type="component" value="Chromosome 4"/>
</dbReference>
<dbReference type="EMBL" id="RWGY01000007">
    <property type="protein sequence ID" value="TVU40396.1"/>
    <property type="molecule type" value="Genomic_DNA"/>
</dbReference>
<comment type="caution">
    <text evidence="1">The sequence shown here is derived from an EMBL/GenBank/DDBJ whole genome shotgun (WGS) entry which is preliminary data.</text>
</comment>
<organism evidence="1 2">
    <name type="scientific">Eragrostis curvula</name>
    <name type="common">weeping love grass</name>
    <dbReference type="NCBI Taxonomy" id="38414"/>
    <lineage>
        <taxon>Eukaryota</taxon>
        <taxon>Viridiplantae</taxon>
        <taxon>Streptophyta</taxon>
        <taxon>Embryophyta</taxon>
        <taxon>Tracheophyta</taxon>
        <taxon>Spermatophyta</taxon>
        <taxon>Magnoliopsida</taxon>
        <taxon>Liliopsida</taxon>
        <taxon>Poales</taxon>
        <taxon>Poaceae</taxon>
        <taxon>PACMAD clade</taxon>
        <taxon>Chloridoideae</taxon>
        <taxon>Eragrostideae</taxon>
        <taxon>Eragrostidinae</taxon>
        <taxon>Eragrostis</taxon>
    </lineage>
</organism>
<accession>A0A5J9VXN5</accession>
<gene>
    <name evidence="1" type="ORF">EJB05_13860</name>
</gene>
<proteinExistence type="predicted"/>
<reference evidence="1 2" key="1">
    <citation type="journal article" date="2019" name="Sci. Rep.">
        <title>A high-quality genome of Eragrostis curvula grass provides insights into Poaceae evolution and supports new strategies to enhance forage quality.</title>
        <authorList>
            <person name="Carballo J."/>
            <person name="Santos B.A.C.M."/>
            <person name="Zappacosta D."/>
            <person name="Garbus I."/>
            <person name="Selva J.P."/>
            <person name="Gallo C.A."/>
            <person name="Diaz A."/>
            <person name="Albertini E."/>
            <person name="Caccamo M."/>
            <person name="Echenique V."/>
        </authorList>
    </citation>
    <scope>NUCLEOTIDE SEQUENCE [LARGE SCALE GENOMIC DNA]</scope>
    <source>
        <strain evidence="2">cv. Victoria</strain>
        <tissue evidence="1">Leaf</tissue>
    </source>
</reference>